<evidence type="ECO:0000313" key="2">
    <source>
        <dbReference type="Proteomes" id="UP001241758"/>
    </source>
</evidence>
<dbReference type="EMBL" id="JASCTH010000017">
    <property type="protein sequence ID" value="MDI6101884.1"/>
    <property type="molecule type" value="Genomic_DNA"/>
</dbReference>
<organism evidence="1 2">
    <name type="scientific">Actinoplanes sandaracinus</name>
    <dbReference type="NCBI Taxonomy" id="3045177"/>
    <lineage>
        <taxon>Bacteria</taxon>
        <taxon>Bacillati</taxon>
        <taxon>Actinomycetota</taxon>
        <taxon>Actinomycetes</taxon>
        <taxon>Micromonosporales</taxon>
        <taxon>Micromonosporaceae</taxon>
        <taxon>Actinoplanes</taxon>
    </lineage>
</organism>
<dbReference type="RefSeq" id="WP_282762883.1">
    <property type="nucleotide sequence ID" value="NZ_JASCTH010000017.1"/>
</dbReference>
<reference evidence="1 2" key="1">
    <citation type="submission" date="2023-05" db="EMBL/GenBank/DDBJ databases">
        <title>Actinoplanes sp. NEAU-A12 genome sequencing.</title>
        <authorList>
            <person name="Wang Z.-S."/>
        </authorList>
    </citation>
    <scope>NUCLEOTIDE SEQUENCE [LARGE SCALE GENOMIC DNA]</scope>
    <source>
        <strain evidence="1 2">NEAU-A12</strain>
    </source>
</reference>
<name>A0ABT6WQ91_9ACTN</name>
<sequence>MTIRTMARIQRAPTDHTDWCTRDHTCGLAEHRGRPITIAPDTGGRAVVTRVRAGDRDYAEITMRVPLHRSDRIAAARLTVLLRHIHALFAAVAAVRPGTLTGRGGQRAIDTPRRVA</sequence>
<protein>
    <submittedName>
        <fullName evidence="1">Uncharacterized protein</fullName>
    </submittedName>
</protein>
<accession>A0ABT6WQ91</accession>
<evidence type="ECO:0000313" key="1">
    <source>
        <dbReference type="EMBL" id="MDI6101884.1"/>
    </source>
</evidence>
<keyword evidence="2" id="KW-1185">Reference proteome</keyword>
<gene>
    <name evidence="1" type="ORF">QLQ12_25015</name>
</gene>
<dbReference type="Proteomes" id="UP001241758">
    <property type="component" value="Unassembled WGS sequence"/>
</dbReference>
<proteinExistence type="predicted"/>
<comment type="caution">
    <text evidence="1">The sequence shown here is derived from an EMBL/GenBank/DDBJ whole genome shotgun (WGS) entry which is preliminary data.</text>
</comment>